<dbReference type="InterPro" id="IPR036318">
    <property type="entry name" value="FAD-bd_PCMH-like_sf"/>
</dbReference>
<organism evidence="5 6">
    <name type="scientific">Pseudonocardia ailaonensis</name>
    <dbReference type="NCBI Taxonomy" id="367279"/>
    <lineage>
        <taxon>Bacteria</taxon>
        <taxon>Bacillati</taxon>
        <taxon>Actinomycetota</taxon>
        <taxon>Actinomycetes</taxon>
        <taxon>Pseudonocardiales</taxon>
        <taxon>Pseudonocardiaceae</taxon>
        <taxon>Pseudonocardia</taxon>
    </lineage>
</organism>
<dbReference type="InterPro" id="IPR036683">
    <property type="entry name" value="CO_DH_flav_C_dom_sf"/>
</dbReference>
<gene>
    <name evidence="5" type="ORF">GCM10009836_02450</name>
</gene>
<evidence type="ECO:0000259" key="4">
    <source>
        <dbReference type="PROSITE" id="PS51387"/>
    </source>
</evidence>
<accession>A0ABN2MI96</accession>
<dbReference type="EMBL" id="BAAAQK010000001">
    <property type="protein sequence ID" value="GAA1828225.1"/>
    <property type="molecule type" value="Genomic_DNA"/>
</dbReference>
<keyword evidence="2" id="KW-0274">FAD</keyword>
<dbReference type="Pfam" id="PF00941">
    <property type="entry name" value="FAD_binding_5"/>
    <property type="match status" value="1"/>
</dbReference>
<dbReference type="Proteomes" id="UP001500449">
    <property type="component" value="Unassembled WGS sequence"/>
</dbReference>
<keyword evidence="6" id="KW-1185">Reference proteome</keyword>
<dbReference type="InterPro" id="IPR016167">
    <property type="entry name" value="FAD-bd_PCMH_sub1"/>
</dbReference>
<evidence type="ECO:0000313" key="6">
    <source>
        <dbReference type="Proteomes" id="UP001500449"/>
    </source>
</evidence>
<dbReference type="InterPro" id="IPR016169">
    <property type="entry name" value="FAD-bd_PCMH_sub2"/>
</dbReference>
<dbReference type="Gene3D" id="3.30.465.10">
    <property type="match status" value="1"/>
</dbReference>
<evidence type="ECO:0000256" key="2">
    <source>
        <dbReference type="ARBA" id="ARBA00022827"/>
    </source>
</evidence>
<dbReference type="SUPFAM" id="SSF55447">
    <property type="entry name" value="CO dehydrogenase flavoprotein C-terminal domain-like"/>
    <property type="match status" value="1"/>
</dbReference>
<feature type="domain" description="FAD-binding PCMH-type" evidence="4">
    <location>
        <begin position="1"/>
        <end position="172"/>
    </location>
</feature>
<proteinExistence type="predicted"/>
<dbReference type="InterPro" id="IPR016166">
    <property type="entry name" value="FAD-bd_PCMH"/>
</dbReference>
<dbReference type="Gene3D" id="3.30.43.10">
    <property type="entry name" value="Uridine Diphospho-n-acetylenolpyruvylglucosamine Reductase, domain 2"/>
    <property type="match status" value="1"/>
</dbReference>
<protein>
    <submittedName>
        <fullName evidence="5">FAD binding domain-containing protein</fullName>
    </submittedName>
</protein>
<sequence>MIPHLVRPRSVEELVSTLAGADDPMVVAGGTMLMPRLAQRTCSPATLVALDRLPAAAEIAVGADGAAVVGPLATYSTLLRDPAASPLLARIARGITGGPQIRNQGTVVGAACFANPASDMPAGLVAVGATMHVAGPDGVRDVPAAEFVVGPFRTALGPRDALLSVTVPQARPGGYCKIKRSESSWPLATAAALRRPDGSVRVAVGGALERPVALEIPAGRPVDGVVARELLEAAREREGVAWWADELADDRYRRRIAPVAVLRSVSSLEERA</sequence>
<dbReference type="InterPro" id="IPR051312">
    <property type="entry name" value="Diverse_Substr_Oxidored"/>
</dbReference>
<keyword evidence="3" id="KW-0560">Oxidoreductase</keyword>
<dbReference type="InterPro" id="IPR005107">
    <property type="entry name" value="CO_DH_flav_C"/>
</dbReference>
<evidence type="ECO:0000256" key="3">
    <source>
        <dbReference type="ARBA" id="ARBA00023002"/>
    </source>
</evidence>
<dbReference type="RefSeq" id="WP_344411620.1">
    <property type="nucleotide sequence ID" value="NZ_BAAAQK010000001.1"/>
</dbReference>
<dbReference type="Gene3D" id="3.30.390.50">
    <property type="entry name" value="CO dehydrogenase flavoprotein, C-terminal domain"/>
    <property type="match status" value="1"/>
</dbReference>
<keyword evidence="1" id="KW-0285">Flavoprotein</keyword>
<dbReference type="InterPro" id="IPR002346">
    <property type="entry name" value="Mopterin_DH_FAD-bd"/>
</dbReference>
<evidence type="ECO:0000313" key="5">
    <source>
        <dbReference type="EMBL" id="GAA1828225.1"/>
    </source>
</evidence>
<dbReference type="PANTHER" id="PTHR42659">
    <property type="entry name" value="XANTHINE DEHYDROGENASE SUBUNIT C-RELATED"/>
    <property type="match status" value="1"/>
</dbReference>
<dbReference type="SMART" id="SM01092">
    <property type="entry name" value="CO_deh_flav_C"/>
    <property type="match status" value="1"/>
</dbReference>
<dbReference type="PANTHER" id="PTHR42659:SF2">
    <property type="entry name" value="XANTHINE DEHYDROGENASE SUBUNIT C-RELATED"/>
    <property type="match status" value="1"/>
</dbReference>
<comment type="caution">
    <text evidence="5">The sequence shown here is derived from an EMBL/GenBank/DDBJ whole genome shotgun (WGS) entry which is preliminary data.</text>
</comment>
<name>A0ABN2MI96_9PSEU</name>
<evidence type="ECO:0000256" key="1">
    <source>
        <dbReference type="ARBA" id="ARBA00022630"/>
    </source>
</evidence>
<reference evidence="5 6" key="1">
    <citation type="journal article" date="2019" name="Int. J. Syst. Evol. Microbiol.">
        <title>The Global Catalogue of Microorganisms (GCM) 10K type strain sequencing project: providing services to taxonomists for standard genome sequencing and annotation.</title>
        <authorList>
            <consortium name="The Broad Institute Genomics Platform"/>
            <consortium name="The Broad Institute Genome Sequencing Center for Infectious Disease"/>
            <person name="Wu L."/>
            <person name="Ma J."/>
        </authorList>
    </citation>
    <scope>NUCLEOTIDE SEQUENCE [LARGE SCALE GENOMIC DNA]</scope>
    <source>
        <strain evidence="5 6">JCM 16009</strain>
    </source>
</reference>
<dbReference type="PROSITE" id="PS51387">
    <property type="entry name" value="FAD_PCMH"/>
    <property type="match status" value="1"/>
</dbReference>
<dbReference type="SUPFAM" id="SSF56176">
    <property type="entry name" value="FAD-binding/transporter-associated domain-like"/>
    <property type="match status" value="1"/>
</dbReference>